<dbReference type="AlphaFoldDB" id="A0A014QXN5"/>
<feature type="domain" description="Zn(2)-C6 fungal-type" evidence="4">
    <location>
        <begin position="38"/>
        <end position="68"/>
    </location>
</feature>
<keyword evidence="2" id="KW-0539">Nucleus</keyword>
<dbReference type="SMART" id="SM00066">
    <property type="entry name" value="GAL4"/>
    <property type="match status" value="1"/>
</dbReference>
<gene>
    <name evidence="5" type="ORF">X797_007511</name>
</gene>
<dbReference type="Proteomes" id="UP000030151">
    <property type="component" value="Unassembled WGS sequence"/>
</dbReference>
<dbReference type="InterPro" id="IPR001138">
    <property type="entry name" value="Zn2Cys6_DnaBD"/>
</dbReference>
<comment type="caution">
    <text evidence="5">The sequence shown here is derived from an EMBL/GenBank/DDBJ whole genome shotgun (WGS) entry which is preliminary data.</text>
</comment>
<evidence type="ECO:0000256" key="2">
    <source>
        <dbReference type="ARBA" id="ARBA00023242"/>
    </source>
</evidence>
<dbReference type="InterPro" id="IPR036864">
    <property type="entry name" value="Zn2-C6_fun-type_DNA-bd_sf"/>
</dbReference>
<evidence type="ECO:0000313" key="5">
    <source>
        <dbReference type="EMBL" id="EXU99375.1"/>
    </source>
</evidence>
<feature type="compositionally biased region" description="Low complexity" evidence="3">
    <location>
        <begin position="1"/>
        <end position="10"/>
    </location>
</feature>
<evidence type="ECO:0000313" key="6">
    <source>
        <dbReference type="Proteomes" id="UP000030151"/>
    </source>
</evidence>
<dbReference type="CDD" id="cd00067">
    <property type="entry name" value="GAL4"/>
    <property type="match status" value="1"/>
</dbReference>
<dbReference type="eggNOG" id="ENOG502RIXM">
    <property type="taxonomic scope" value="Eukaryota"/>
</dbReference>
<dbReference type="GO" id="GO:0000981">
    <property type="term" value="F:DNA-binding transcription factor activity, RNA polymerase II-specific"/>
    <property type="evidence" value="ECO:0007669"/>
    <property type="project" value="InterPro"/>
</dbReference>
<organism evidence="5 6">
    <name type="scientific">Metarhizium robertsii</name>
    <dbReference type="NCBI Taxonomy" id="568076"/>
    <lineage>
        <taxon>Eukaryota</taxon>
        <taxon>Fungi</taxon>
        <taxon>Dikarya</taxon>
        <taxon>Ascomycota</taxon>
        <taxon>Pezizomycotina</taxon>
        <taxon>Sordariomycetes</taxon>
        <taxon>Hypocreomycetidae</taxon>
        <taxon>Hypocreales</taxon>
        <taxon>Clavicipitaceae</taxon>
        <taxon>Metarhizium</taxon>
    </lineage>
</organism>
<dbReference type="GO" id="GO:0005634">
    <property type="term" value="C:nucleus"/>
    <property type="evidence" value="ECO:0007669"/>
    <property type="project" value="UniProtKB-SubCell"/>
</dbReference>
<feature type="region of interest" description="Disordered" evidence="3">
    <location>
        <begin position="77"/>
        <end position="105"/>
    </location>
</feature>
<dbReference type="InterPro" id="IPR021858">
    <property type="entry name" value="Fun_TF"/>
</dbReference>
<accession>A0A014QXN5</accession>
<evidence type="ECO:0000256" key="1">
    <source>
        <dbReference type="ARBA" id="ARBA00004123"/>
    </source>
</evidence>
<name>A0A014QXN5_9HYPO</name>
<dbReference type="EMBL" id="JELW01000019">
    <property type="protein sequence ID" value="EXU99375.1"/>
    <property type="molecule type" value="Genomic_DNA"/>
</dbReference>
<proteinExistence type="predicted"/>
<comment type="subcellular location">
    <subcellularLocation>
        <location evidence="1">Nucleus</location>
    </subcellularLocation>
</comment>
<evidence type="ECO:0000256" key="3">
    <source>
        <dbReference type="SAM" id="MobiDB-lite"/>
    </source>
</evidence>
<dbReference type="PANTHER" id="PTHR37534:SF46">
    <property type="entry name" value="ZN(II)2CYS6 TRANSCRIPTION FACTOR (EUROFUNG)"/>
    <property type="match status" value="1"/>
</dbReference>
<protein>
    <submittedName>
        <fullName evidence="5">Zn(2)-Cys(6) zinc finger domain protein</fullName>
    </submittedName>
</protein>
<feature type="region of interest" description="Disordered" evidence="3">
    <location>
        <begin position="1"/>
        <end position="32"/>
    </location>
</feature>
<dbReference type="Gene3D" id="4.10.240.10">
    <property type="entry name" value="Zn(2)-C6 fungal-type DNA-binding domain"/>
    <property type="match status" value="1"/>
</dbReference>
<reference evidence="5 6" key="1">
    <citation type="submission" date="2014-02" db="EMBL/GenBank/DDBJ databases">
        <title>The genome sequence of the entomopathogenic fungus Metarhizium robertsii ARSEF 2575.</title>
        <authorList>
            <person name="Giuliano Garisto Donzelli B."/>
            <person name="Roe B.A."/>
            <person name="Macmil S.L."/>
            <person name="Krasnoff S.B."/>
            <person name="Gibson D.M."/>
        </authorList>
    </citation>
    <scope>NUCLEOTIDE SEQUENCE [LARGE SCALE GENOMIC DNA]</scope>
    <source>
        <strain evidence="5 6">ARSEF 2575</strain>
    </source>
</reference>
<dbReference type="Pfam" id="PF11951">
    <property type="entry name" value="Fungal_trans_2"/>
    <property type="match status" value="1"/>
</dbReference>
<sequence length="537" mass="59123">MSALCVSPEAAPAPVPPVQHVTQRKTSKKGGYTRQRRGCLTCRQRKKKCDQGQPVCGHCSRLNLVCAREKPRQLSSSWGEDAVQDARPPPAHPRRGSGSPCCSSHSDHVSEVLSLASIPEPLDLVRPDDAVGRRDLSASRRTMMRYYTSTLAVMLSATAENNCFLSVLLPMAFDCPTLLDAMAAWASSHLALREPSFRDTSLLHRGRVLANLGAALRDGSLSGEMCLAVAMAMCSMETISDATSSSWAHHLSGAAAALQPGSSDTQLGPLRTSASVLGGDWLRSVEGKWLVRNFAYHDILMSVSLDRRPLMTGDYWMSADDAMADPYFAFASRIMLLTSEISVLRADCAECYNASLGGGGSNTSGLALDSNYDALLQRALGIASDLREWQCPAPSTDTPLTSLSETYRSAGLIYLDRVVRKYLPQHAADVLPEGIRVYVDSVCEIAEKVPAGSLAECSLLFPLFMAGGEAEEATHMERIRSRLYTMNKWRRFRNVDACREVLEQVWQQREEWTRGMRRDKVDWRDVVEQRGWQLALS</sequence>
<dbReference type="OrthoDB" id="5419315at2759"/>
<dbReference type="GO" id="GO:0008270">
    <property type="term" value="F:zinc ion binding"/>
    <property type="evidence" value="ECO:0007669"/>
    <property type="project" value="InterPro"/>
</dbReference>
<dbReference type="SUPFAM" id="SSF57701">
    <property type="entry name" value="Zn2/Cys6 DNA-binding domain"/>
    <property type="match status" value="1"/>
</dbReference>
<dbReference type="PANTHER" id="PTHR37534">
    <property type="entry name" value="TRANSCRIPTIONAL ACTIVATOR PROTEIN UGA3"/>
    <property type="match status" value="1"/>
</dbReference>
<dbReference type="PROSITE" id="PS00463">
    <property type="entry name" value="ZN2_CY6_FUNGAL_1"/>
    <property type="match status" value="1"/>
</dbReference>
<dbReference type="Pfam" id="PF00172">
    <property type="entry name" value="Zn_clus"/>
    <property type="match status" value="1"/>
</dbReference>
<evidence type="ECO:0000259" key="4">
    <source>
        <dbReference type="PROSITE" id="PS50048"/>
    </source>
</evidence>
<dbReference type="HOGENOM" id="CLU_031202_0_0_1"/>
<dbReference type="PROSITE" id="PS50048">
    <property type="entry name" value="ZN2_CY6_FUNGAL_2"/>
    <property type="match status" value="1"/>
</dbReference>